<organism evidence="3 4">
    <name type="scientific">Solanum commersonii</name>
    <name type="common">Commerson's wild potato</name>
    <name type="synonym">Commerson's nightshade</name>
    <dbReference type="NCBI Taxonomy" id="4109"/>
    <lineage>
        <taxon>Eukaryota</taxon>
        <taxon>Viridiplantae</taxon>
        <taxon>Streptophyta</taxon>
        <taxon>Embryophyta</taxon>
        <taxon>Tracheophyta</taxon>
        <taxon>Spermatophyta</taxon>
        <taxon>Magnoliopsida</taxon>
        <taxon>eudicotyledons</taxon>
        <taxon>Gunneridae</taxon>
        <taxon>Pentapetalae</taxon>
        <taxon>asterids</taxon>
        <taxon>lamiids</taxon>
        <taxon>Solanales</taxon>
        <taxon>Solanaceae</taxon>
        <taxon>Solanoideae</taxon>
        <taxon>Solaneae</taxon>
        <taxon>Solanum</taxon>
    </lineage>
</organism>
<feature type="domain" description="Retrotransposon gag" evidence="2">
    <location>
        <begin position="181"/>
        <end position="248"/>
    </location>
</feature>
<dbReference type="PANTHER" id="PTHR33223">
    <property type="entry name" value="CCHC-TYPE DOMAIN-CONTAINING PROTEIN"/>
    <property type="match status" value="1"/>
</dbReference>
<feature type="region of interest" description="Disordered" evidence="1">
    <location>
        <begin position="309"/>
        <end position="346"/>
    </location>
</feature>
<gene>
    <name evidence="3" type="ORF">H5410_017505</name>
</gene>
<dbReference type="OrthoDB" id="1432691at2759"/>
<protein>
    <recommendedName>
        <fullName evidence="2">Retrotransposon gag domain-containing protein</fullName>
    </recommendedName>
</protein>
<evidence type="ECO:0000313" key="4">
    <source>
        <dbReference type="Proteomes" id="UP000824120"/>
    </source>
</evidence>
<name>A0A9J5ZZH0_SOLCO</name>
<dbReference type="Pfam" id="PF03732">
    <property type="entry name" value="Retrotrans_gag"/>
    <property type="match status" value="1"/>
</dbReference>
<comment type="caution">
    <text evidence="3">The sequence shown here is derived from an EMBL/GenBank/DDBJ whole genome shotgun (WGS) entry which is preliminary data.</text>
</comment>
<dbReference type="AlphaFoldDB" id="A0A9J5ZZH0"/>
<evidence type="ECO:0000259" key="2">
    <source>
        <dbReference type="Pfam" id="PF03732"/>
    </source>
</evidence>
<dbReference type="Proteomes" id="UP000824120">
    <property type="component" value="Chromosome 3"/>
</dbReference>
<dbReference type="PANTHER" id="PTHR33223:SF8">
    <property type="entry name" value="OS04G0172440 PROTEIN"/>
    <property type="match status" value="1"/>
</dbReference>
<evidence type="ECO:0000313" key="3">
    <source>
        <dbReference type="EMBL" id="KAG5617681.1"/>
    </source>
</evidence>
<dbReference type="InterPro" id="IPR005162">
    <property type="entry name" value="Retrotrans_gag_dom"/>
</dbReference>
<proteinExistence type="predicted"/>
<reference evidence="3 4" key="1">
    <citation type="submission" date="2020-09" db="EMBL/GenBank/DDBJ databases">
        <title>De no assembly of potato wild relative species, Solanum commersonii.</title>
        <authorList>
            <person name="Cho K."/>
        </authorList>
    </citation>
    <scope>NUCLEOTIDE SEQUENCE [LARGE SCALE GENOMIC DNA]</scope>
    <source>
        <strain evidence="3">LZ3.2</strain>
        <tissue evidence="3">Leaf</tissue>
    </source>
</reference>
<dbReference type="EMBL" id="JACXVP010000003">
    <property type="protein sequence ID" value="KAG5617681.1"/>
    <property type="molecule type" value="Genomic_DNA"/>
</dbReference>
<keyword evidence="4" id="KW-1185">Reference proteome</keyword>
<feature type="region of interest" description="Disordered" evidence="1">
    <location>
        <begin position="18"/>
        <end position="41"/>
    </location>
</feature>
<evidence type="ECO:0000256" key="1">
    <source>
        <dbReference type="SAM" id="MobiDB-lite"/>
    </source>
</evidence>
<accession>A0A9J5ZZH0</accession>
<sequence length="401" mass="45711">MGEEETCMRLIQHRSLHGTARASIAEKSSSRRRNRRATGRPPSLLRLSSLLFSSPPARWSNQQLQLVTTAASERRGPPTSSLEKRAAVAIGNNNNNKSTAADFSGAFEDFELIKRWILTDPSRLGGLSYEDLCIHPDVELPEGYKFPKFELFNGIGDPKAHLRMYCDKLVGVGRDERILMKLFMRSLTGEALSWYIEQDPRKWDEWVDMATDFMNRFGFNVENAPDWFYIQNLKKKPNESFRDYAIRWRNPRMKDYFIRAQEPQYYDRMMVAEKSFADIIKLGERIEEGIKNGTIINLEALQATNKALQSGGMAETPQPPWHCPSINRREEQQPAKKQASHRWSNQQLQLVTTAASERRGPPTSSLEKRAAVAIGNNNNNKSTAADFSGAFEDFELLKDGS</sequence>